<evidence type="ECO:0000313" key="2">
    <source>
        <dbReference type="EMBL" id="CUX52098.1"/>
    </source>
</evidence>
<sequence length="224" mass="25835">METETFDDEAEADHQEKTKAENDHGRMFRHECHQRFRCRHHHGHGHADGGDHHPEIIDHADGGDDAIQREDGIEHDDLHDDLPEDRMDHLALFRFVVTLQPLVQLHRSLGEKESATENEDEIASGEGEFCDGEERPCQRNDPGNRKQQQDAHDERQGQADEPRPVALVRRQLVGEDRNEDEVVDAEDNFEDDKSNEADPDVRICEEFHGQGPLWERVRTRKAPD</sequence>
<accession>A0ABP2BMF6</accession>
<feature type="compositionally biased region" description="Basic and acidic residues" evidence="1">
    <location>
        <begin position="12"/>
        <end position="25"/>
    </location>
</feature>
<name>A0ABP2BMF6_9HYPH</name>
<feature type="compositionally biased region" description="Basic and acidic residues" evidence="1">
    <location>
        <begin position="215"/>
        <end position="224"/>
    </location>
</feature>
<reference evidence="2 3" key="1">
    <citation type="submission" date="2016-01" db="EMBL/GenBank/DDBJ databases">
        <authorList>
            <person name="Regsiter A."/>
            <person name="william w."/>
        </authorList>
    </citation>
    <scope>NUCLEOTIDE SEQUENCE [LARGE SCALE GENOMIC DNA]</scope>
    <source>
        <strain evidence="2 3">CFBP 6927</strain>
    </source>
</reference>
<gene>
    <name evidence="2" type="ORF">AGR13a_Lc110331</name>
</gene>
<organism evidence="2 3">
    <name type="scientific">Agrobacterium genomosp. 13 str. CFBP 6927</name>
    <dbReference type="NCBI Taxonomy" id="1183428"/>
    <lineage>
        <taxon>Bacteria</taxon>
        <taxon>Pseudomonadati</taxon>
        <taxon>Pseudomonadota</taxon>
        <taxon>Alphaproteobacteria</taxon>
        <taxon>Hyphomicrobiales</taxon>
        <taxon>Rhizobiaceae</taxon>
        <taxon>Rhizobium/Agrobacterium group</taxon>
        <taxon>Agrobacterium</taxon>
        <taxon>Agrobacterium tumefaciens complex</taxon>
    </lineage>
</organism>
<keyword evidence="3" id="KW-1185">Reference proteome</keyword>
<feature type="compositionally biased region" description="Acidic residues" evidence="1">
    <location>
        <begin position="177"/>
        <end position="190"/>
    </location>
</feature>
<feature type="region of interest" description="Disordered" evidence="1">
    <location>
        <begin position="110"/>
        <end position="224"/>
    </location>
</feature>
<evidence type="ECO:0000256" key="1">
    <source>
        <dbReference type="SAM" id="MobiDB-lite"/>
    </source>
</evidence>
<protein>
    <submittedName>
        <fullName evidence="2">Uncharacterized protein</fullName>
    </submittedName>
</protein>
<feature type="compositionally biased region" description="Basic and acidic residues" evidence="1">
    <location>
        <begin position="132"/>
        <end position="163"/>
    </location>
</feature>
<feature type="region of interest" description="Disordered" evidence="1">
    <location>
        <begin position="40"/>
        <end position="68"/>
    </location>
</feature>
<evidence type="ECO:0000313" key="3">
    <source>
        <dbReference type="Proteomes" id="UP000191812"/>
    </source>
</evidence>
<feature type="compositionally biased region" description="Basic and acidic residues" evidence="1">
    <location>
        <begin position="191"/>
        <end position="208"/>
    </location>
</feature>
<feature type="compositionally biased region" description="Acidic residues" evidence="1">
    <location>
        <begin position="1"/>
        <end position="11"/>
    </location>
</feature>
<proteinExistence type="predicted"/>
<dbReference type="Proteomes" id="UP000191812">
    <property type="component" value="Unassembled WGS sequence"/>
</dbReference>
<feature type="compositionally biased region" description="Acidic residues" evidence="1">
    <location>
        <begin position="116"/>
        <end position="131"/>
    </location>
</feature>
<feature type="compositionally biased region" description="Basic and acidic residues" evidence="1">
    <location>
        <begin position="45"/>
        <end position="68"/>
    </location>
</feature>
<dbReference type="EMBL" id="FBWH01000037">
    <property type="protein sequence ID" value="CUX52098.1"/>
    <property type="molecule type" value="Genomic_DNA"/>
</dbReference>
<feature type="region of interest" description="Disordered" evidence="1">
    <location>
        <begin position="1"/>
        <end position="25"/>
    </location>
</feature>
<comment type="caution">
    <text evidence="2">The sequence shown here is derived from an EMBL/GenBank/DDBJ whole genome shotgun (WGS) entry which is preliminary data.</text>
</comment>